<dbReference type="InterPro" id="IPR004038">
    <property type="entry name" value="Ribosomal_eL8/eL30/eS12/Gad45"/>
</dbReference>
<keyword evidence="2" id="KW-0687">Ribonucleoprotein</keyword>
<dbReference type="OrthoDB" id="10388094at2759"/>
<accession>A0A1B7YI87</accession>
<dbReference type="VEuPathDB" id="FungiDB:CH63R_03824"/>
<dbReference type="KEGG" id="chig:CH63R_03824"/>
<evidence type="ECO:0000313" key="3">
    <source>
        <dbReference type="Proteomes" id="UP000092177"/>
    </source>
</evidence>
<feature type="domain" description="Ribosomal protein eL8/eL30/eS12/Gadd45" evidence="1">
    <location>
        <begin position="40"/>
        <end position="129"/>
    </location>
</feature>
<dbReference type="Proteomes" id="UP000092177">
    <property type="component" value="Chromosome 3"/>
</dbReference>
<name>A0A1B7YI87_COLHI</name>
<dbReference type="GeneID" id="28862906"/>
<dbReference type="SUPFAM" id="SSF55315">
    <property type="entry name" value="L30e-like"/>
    <property type="match status" value="1"/>
</dbReference>
<dbReference type="InterPro" id="IPR029064">
    <property type="entry name" value="Ribosomal_eL30-like_sf"/>
</dbReference>
<reference evidence="3" key="1">
    <citation type="journal article" date="2017" name="BMC Genomics">
        <title>Gapless genome assembly of Colletotrichum higginsianum reveals chromosome structure and association of transposable elements with secondary metabolite gene clusters.</title>
        <authorList>
            <person name="Dallery J.-F."/>
            <person name="Lapalu N."/>
            <person name="Zampounis A."/>
            <person name="Pigne S."/>
            <person name="Luyten I."/>
            <person name="Amselem J."/>
            <person name="Wittenberg A.H.J."/>
            <person name="Zhou S."/>
            <person name="de Queiroz M.V."/>
            <person name="Robin G.P."/>
            <person name="Auger A."/>
            <person name="Hainaut M."/>
            <person name="Henrissat B."/>
            <person name="Kim K.-T."/>
            <person name="Lee Y.-H."/>
            <person name="Lespinet O."/>
            <person name="Schwartz D.C."/>
            <person name="Thon M.R."/>
            <person name="O'Connell R.J."/>
        </authorList>
    </citation>
    <scope>NUCLEOTIDE SEQUENCE [LARGE SCALE GENOMIC DNA]</scope>
    <source>
        <strain evidence="3">IMI 349063</strain>
    </source>
</reference>
<dbReference type="Pfam" id="PF01248">
    <property type="entry name" value="Ribosomal_L7Ae"/>
    <property type="match status" value="1"/>
</dbReference>
<dbReference type="Gene3D" id="3.30.1330.30">
    <property type="match status" value="1"/>
</dbReference>
<sequence length="149" mass="16302">MADTLVAQIPQAFHHESEEVPDQSYLEPKPAALSDDLSNELYELLLLAFDQDQAVEGTTKLYEAVSNGQAELVVCAADVVRDFSLDHMPALCESHSVLYVFVPSRYVLGQSCGFDYSISAATITCHEGSDLAAAITEMKEKLQENQNGM</sequence>
<evidence type="ECO:0000313" key="2">
    <source>
        <dbReference type="EMBL" id="OBR11528.1"/>
    </source>
</evidence>
<dbReference type="RefSeq" id="XP_018160045.1">
    <property type="nucleotide sequence ID" value="XM_018298799.1"/>
</dbReference>
<dbReference type="AlphaFoldDB" id="A0A1B7YI87"/>
<dbReference type="GO" id="GO:1990904">
    <property type="term" value="C:ribonucleoprotein complex"/>
    <property type="evidence" value="ECO:0007669"/>
    <property type="project" value="UniProtKB-KW"/>
</dbReference>
<organism evidence="2 3">
    <name type="scientific">Colletotrichum higginsianum (strain IMI 349063)</name>
    <name type="common">Crucifer anthracnose fungus</name>
    <dbReference type="NCBI Taxonomy" id="759273"/>
    <lineage>
        <taxon>Eukaryota</taxon>
        <taxon>Fungi</taxon>
        <taxon>Dikarya</taxon>
        <taxon>Ascomycota</taxon>
        <taxon>Pezizomycotina</taxon>
        <taxon>Sordariomycetes</taxon>
        <taxon>Hypocreomycetidae</taxon>
        <taxon>Glomerellales</taxon>
        <taxon>Glomerellaceae</taxon>
        <taxon>Colletotrichum</taxon>
        <taxon>Colletotrichum destructivum species complex</taxon>
    </lineage>
</organism>
<evidence type="ECO:0000259" key="1">
    <source>
        <dbReference type="Pfam" id="PF01248"/>
    </source>
</evidence>
<protein>
    <submittedName>
        <fullName evidence="2">Ribonucleoprotein-associated protein</fullName>
    </submittedName>
</protein>
<dbReference type="EMBL" id="LTAN01000003">
    <property type="protein sequence ID" value="OBR11528.1"/>
    <property type="molecule type" value="Genomic_DNA"/>
</dbReference>
<keyword evidence="3" id="KW-1185">Reference proteome</keyword>
<comment type="caution">
    <text evidence="2">The sequence shown here is derived from an EMBL/GenBank/DDBJ whole genome shotgun (WGS) entry which is preliminary data.</text>
</comment>
<proteinExistence type="predicted"/>
<gene>
    <name evidence="2" type="ORF">CH63R_03824</name>
</gene>